<dbReference type="PANTHER" id="PTHR47504:SF5">
    <property type="entry name" value="RIGHT ORIGIN-BINDING PROTEIN"/>
    <property type="match status" value="1"/>
</dbReference>
<dbReference type="EMBL" id="BAAACI010000002">
    <property type="protein sequence ID" value="GAA0769822.1"/>
    <property type="molecule type" value="Genomic_DNA"/>
</dbReference>
<evidence type="ECO:0000256" key="1">
    <source>
        <dbReference type="ARBA" id="ARBA00023015"/>
    </source>
</evidence>
<gene>
    <name evidence="5" type="ORF">GCM10008908_11750</name>
</gene>
<evidence type="ECO:0000256" key="3">
    <source>
        <dbReference type="ARBA" id="ARBA00023163"/>
    </source>
</evidence>
<evidence type="ECO:0000313" key="6">
    <source>
        <dbReference type="Proteomes" id="UP001501047"/>
    </source>
</evidence>
<keyword evidence="3" id="KW-0804">Transcription</keyword>
<keyword evidence="2" id="KW-0238">DNA-binding</keyword>
<dbReference type="InterPro" id="IPR009057">
    <property type="entry name" value="Homeodomain-like_sf"/>
</dbReference>
<evidence type="ECO:0000259" key="4">
    <source>
        <dbReference type="PROSITE" id="PS01124"/>
    </source>
</evidence>
<dbReference type="InterPro" id="IPR050959">
    <property type="entry name" value="MarA-like"/>
</dbReference>
<dbReference type="PROSITE" id="PS00041">
    <property type="entry name" value="HTH_ARAC_FAMILY_1"/>
    <property type="match status" value="1"/>
</dbReference>
<dbReference type="PROSITE" id="PS01124">
    <property type="entry name" value="HTH_ARAC_FAMILY_2"/>
    <property type="match status" value="1"/>
</dbReference>
<evidence type="ECO:0000256" key="2">
    <source>
        <dbReference type="ARBA" id="ARBA00023125"/>
    </source>
</evidence>
<dbReference type="SMART" id="SM00342">
    <property type="entry name" value="HTH_ARAC"/>
    <property type="match status" value="1"/>
</dbReference>
<sequence length="140" mass="16135">MEWLKKLSQSIDYIENNLDETISYDEIAKIAGCSTYSFQRMFTYIAGIPLSEYIRRRRMTIATFEIQTKEIKIMDIALKYGYTSPTAFNRAFQSVHGVAPTLARTEGTLLEAYPRISFSISIMGGEGMKYRIEKKTLFEL</sequence>
<dbReference type="InterPro" id="IPR018062">
    <property type="entry name" value="HTH_AraC-typ_CS"/>
</dbReference>
<keyword evidence="6" id="KW-1185">Reference proteome</keyword>
<evidence type="ECO:0000313" key="5">
    <source>
        <dbReference type="EMBL" id="GAA0769822.1"/>
    </source>
</evidence>
<reference evidence="6" key="1">
    <citation type="journal article" date="2019" name="Int. J. Syst. Evol. Microbiol.">
        <title>The Global Catalogue of Microorganisms (GCM) 10K type strain sequencing project: providing services to taxonomists for standard genome sequencing and annotation.</title>
        <authorList>
            <consortium name="The Broad Institute Genomics Platform"/>
            <consortium name="The Broad Institute Genome Sequencing Center for Infectious Disease"/>
            <person name="Wu L."/>
            <person name="Ma J."/>
        </authorList>
    </citation>
    <scope>NUCLEOTIDE SEQUENCE [LARGE SCALE GENOMIC DNA]</scope>
    <source>
        <strain evidence="6">JCM 1417</strain>
    </source>
</reference>
<name>A0ABP3VY14_CLOSU</name>
<dbReference type="RefSeq" id="WP_425544756.1">
    <property type="nucleotide sequence ID" value="NZ_BAAACI010000002.1"/>
</dbReference>
<keyword evidence="1" id="KW-0805">Transcription regulation</keyword>
<dbReference type="Pfam" id="PF12833">
    <property type="entry name" value="HTH_18"/>
    <property type="match status" value="1"/>
</dbReference>
<dbReference type="Proteomes" id="UP001501047">
    <property type="component" value="Unassembled WGS sequence"/>
</dbReference>
<dbReference type="InterPro" id="IPR018060">
    <property type="entry name" value="HTH_AraC"/>
</dbReference>
<organism evidence="5 6">
    <name type="scientific">Clostridium subterminale</name>
    <dbReference type="NCBI Taxonomy" id="1550"/>
    <lineage>
        <taxon>Bacteria</taxon>
        <taxon>Bacillati</taxon>
        <taxon>Bacillota</taxon>
        <taxon>Clostridia</taxon>
        <taxon>Eubacteriales</taxon>
        <taxon>Clostridiaceae</taxon>
        <taxon>Clostridium</taxon>
    </lineage>
</organism>
<dbReference type="SUPFAM" id="SSF46689">
    <property type="entry name" value="Homeodomain-like"/>
    <property type="match status" value="2"/>
</dbReference>
<dbReference type="Gene3D" id="1.10.10.60">
    <property type="entry name" value="Homeodomain-like"/>
    <property type="match status" value="2"/>
</dbReference>
<proteinExistence type="predicted"/>
<protein>
    <recommendedName>
        <fullName evidence="4">HTH araC/xylS-type domain-containing protein</fullName>
    </recommendedName>
</protein>
<feature type="domain" description="HTH araC/xylS-type" evidence="4">
    <location>
        <begin position="8"/>
        <end position="106"/>
    </location>
</feature>
<dbReference type="PANTHER" id="PTHR47504">
    <property type="entry name" value="RIGHT ORIGIN-BINDING PROTEIN"/>
    <property type="match status" value="1"/>
</dbReference>
<comment type="caution">
    <text evidence="5">The sequence shown here is derived from an EMBL/GenBank/DDBJ whole genome shotgun (WGS) entry which is preliminary data.</text>
</comment>
<accession>A0ABP3VY14</accession>